<organism evidence="2">
    <name type="scientific">Schlesneria paludicola</name>
    <dbReference type="NCBI Taxonomy" id="360056"/>
    <lineage>
        <taxon>Bacteria</taxon>
        <taxon>Pseudomonadati</taxon>
        <taxon>Planctomycetota</taxon>
        <taxon>Planctomycetia</taxon>
        <taxon>Planctomycetales</taxon>
        <taxon>Planctomycetaceae</taxon>
        <taxon>Schlesneria</taxon>
    </lineage>
</organism>
<keyword evidence="1" id="KW-0732">Signal</keyword>
<dbReference type="AlphaFoldDB" id="A0A7C2K197"/>
<feature type="chain" id="PRO_5027929240" evidence="1">
    <location>
        <begin position="22"/>
        <end position="174"/>
    </location>
</feature>
<sequence>MLRSAMAGMVAVLGFVGAAFGQGFSQPGPEHKRLQEFVGTWDAVMTFGDQKSQATSTYRAICGGMWVESDYEGMLGEVKFSGRGIDGYDQQKKKYVGLWVDSVSSAPLRMEGDYNPETKQLVMTGESRGPDGQPQKFKAVTETRDKDHFTFRMYMLPPNGEDQLAFTIEYTRKK</sequence>
<reference evidence="2" key="1">
    <citation type="journal article" date="2020" name="mSystems">
        <title>Genome- and Community-Level Interaction Insights into Carbon Utilization and Element Cycling Functions of Hydrothermarchaeota in Hydrothermal Sediment.</title>
        <authorList>
            <person name="Zhou Z."/>
            <person name="Liu Y."/>
            <person name="Xu W."/>
            <person name="Pan J."/>
            <person name="Luo Z.H."/>
            <person name="Li M."/>
        </authorList>
    </citation>
    <scope>NUCLEOTIDE SEQUENCE [LARGE SCALE GENOMIC DNA]</scope>
    <source>
        <strain evidence="2">SpSt-339</strain>
    </source>
</reference>
<accession>A0A7C2K197</accession>
<evidence type="ECO:0000256" key="1">
    <source>
        <dbReference type="SAM" id="SignalP"/>
    </source>
</evidence>
<dbReference type="InterPro" id="IPR011473">
    <property type="entry name" value="DUF1579"/>
</dbReference>
<name>A0A7C2K197_9PLAN</name>
<protein>
    <submittedName>
        <fullName evidence="2">DUF1579 domain-containing protein</fullName>
    </submittedName>
</protein>
<feature type="signal peptide" evidence="1">
    <location>
        <begin position="1"/>
        <end position="21"/>
    </location>
</feature>
<dbReference type="EMBL" id="DSOK01000351">
    <property type="protein sequence ID" value="HEN16339.1"/>
    <property type="molecule type" value="Genomic_DNA"/>
</dbReference>
<evidence type="ECO:0000313" key="2">
    <source>
        <dbReference type="EMBL" id="HEN16339.1"/>
    </source>
</evidence>
<dbReference type="Pfam" id="PF07617">
    <property type="entry name" value="DUF1579"/>
    <property type="match status" value="1"/>
</dbReference>
<proteinExistence type="predicted"/>
<gene>
    <name evidence="2" type="ORF">ENQ76_12830</name>
</gene>
<comment type="caution">
    <text evidence="2">The sequence shown here is derived from an EMBL/GenBank/DDBJ whole genome shotgun (WGS) entry which is preliminary data.</text>
</comment>